<dbReference type="AlphaFoldDB" id="A0A151GDZ2"/>
<dbReference type="OrthoDB" id="1733656at2759"/>
<comment type="caution">
    <text evidence="4">The sequence shown here is derived from an EMBL/GenBank/DDBJ whole genome shotgun (WGS) entry which is preliminary data.</text>
</comment>
<protein>
    <recommendedName>
        <fullName evidence="6">Peptidyl-tRNA hydrolase</fullName>
    </recommendedName>
</protein>
<sequence>MRFHASAVVAALPLLARAQENPFGPYKAQLQQVLGKMCSYLPNPGRHDQVAALEAKFGPMHLSTLTLENWKETLYEQDLGPGARSVDEWWVLISGRNKTCFGHCGQVEKAFNETAAKFATTPGAPHMALLNCDDQPILCNSWAAGTGHIWSFGMVPDPDKVEIYKKRLNLTSTTSDDLVALHEAETKEGWVALESWFHPFTGQATELGLAVPWGYIIWAFNLVPNWLFMIIVSFASRSMMGNRMGNMANDRRPGAPGSAGAAGRAQRPS</sequence>
<evidence type="ECO:0000256" key="2">
    <source>
        <dbReference type="SAM" id="Phobius"/>
    </source>
</evidence>
<keyword evidence="2" id="KW-1133">Transmembrane helix</keyword>
<dbReference type="RefSeq" id="XP_040654660.1">
    <property type="nucleotide sequence ID" value="XM_040804556.1"/>
</dbReference>
<reference evidence="4 5" key="1">
    <citation type="journal article" date="2016" name="Sci. Rep.">
        <title>Insights into Adaptations to a Near-Obligate Nematode Endoparasitic Lifestyle from the Finished Genome of Drechmeria coniospora.</title>
        <authorList>
            <person name="Zhang L."/>
            <person name="Zhou Z."/>
            <person name="Guo Q."/>
            <person name="Fokkens L."/>
            <person name="Miskei M."/>
            <person name="Pocsi I."/>
            <person name="Zhang W."/>
            <person name="Chen M."/>
            <person name="Wang L."/>
            <person name="Sun Y."/>
            <person name="Donzelli B.G."/>
            <person name="Gibson D.M."/>
            <person name="Nelson D.R."/>
            <person name="Luo J.G."/>
            <person name="Rep M."/>
            <person name="Liu H."/>
            <person name="Yang S."/>
            <person name="Wang J."/>
            <person name="Krasnoff S.B."/>
            <person name="Xu Y."/>
            <person name="Molnar I."/>
            <person name="Lin M."/>
        </authorList>
    </citation>
    <scope>NUCLEOTIDE SEQUENCE [LARGE SCALE GENOMIC DNA]</scope>
    <source>
        <strain evidence="4 5">ARSEF 6962</strain>
    </source>
</reference>
<proteinExistence type="predicted"/>
<name>A0A151GDZ2_DRECN</name>
<organism evidence="4 5">
    <name type="scientific">Drechmeria coniospora</name>
    <name type="common">Nematophagous fungus</name>
    <name type="synonym">Meria coniospora</name>
    <dbReference type="NCBI Taxonomy" id="98403"/>
    <lineage>
        <taxon>Eukaryota</taxon>
        <taxon>Fungi</taxon>
        <taxon>Dikarya</taxon>
        <taxon>Ascomycota</taxon>
        <taxon>Pezizomycotina</taxon>
        <taxon>Sordariomycetes</taxon>
        <taxon>Hypocreomycetidae</taxon>
        <taxon>Hypocreales</taxon>
        <taxon>Ophiocordycipitaceae</taxon>
        <taxon>Drechmeria</taxon>
    </lineage>
</organism>
<keyword evidence="2" id="KW-0812">Transmembrane</keyword>
<evidence type="ECO:0000313" key="4">
    <source>
        <dbReference type="EMBL" id="KYK55308.1"/>
    </source>
</evidence>
<evidence type="ECO:0000256" key="1">
    <source>
        <dbReference type="SAM" id="MobiDB-lite"/>
    </source>
</evidence>
<feature type="chain" id="PRO_5007580460" description="Peptidyl-tRNA hydrolase" evidence="3">
    <location>
        <begin position="19"/>
        <end position="269"/>
    </location>
</feature>
<dbReference type="STRING" id="98403.A0A151GDZ2"/>
<gene>
    <name evidence="4" type="ORF">DCS_07271</name>
</gene>
<keyword evidence="5" id="KW-1185">Reference proteome</keyword>
<dbReference type="GeneID" id="63719914"/>
<evidence type="ECO:0000256" key="3">
    <source>
        <dbReference type="SAM" id="SignalP"/>
    </source>
</evidence>
<feature type="region of interest" description="Disordered" evidence="1">
    <location>
        <begin position="246"/>
        <end position="269"/>
    </location>
</feature>
<feature type="transmembrane region" description="Helical" evidence="2">
    <location>
        <begin position="213"/>
        <end position="235"/>
    </location>
</feature>
<feature type="compositionally biased region" description="Low complexity" evidence="1">
    <location>
        <begin position="254"/>
        <end position="269"/>
    </location>
</feature>
<keyword evidence="2" id="KW-0472">Membrane</keyword>
<evidence type="ECO:0008006" key="6">
    <source>
        <dbReference type="Google" id="ProtNLM"/>
    </source>
</evidence>
<keyword evidence="3" id="KW-0732">Signal</keyword>
<evidence type="ECO:0000313" key="5">
    <source>
        <dbReference type="Proteomes" id="UP000076580"/>
    </source>
</evidence>
<dbReference type="Proteomes" id="UP000076580">
    <property type="component" value="Chromosome 03"/>
</dbReference>
<dbReference type="InParanoid" id="A0A151GDZ2"/>
<feature type="signal peptide" evidence="3">
    <location>
        <begin position="1"/>
        <end position="18"/>
    </location>
</feature>
<dbReference type="EMBL" id="LAYC01000003">
    <property type="protein sequence ID" value="KYK55308.1"/>
    <property type="molecule type" value="Genomic_DNA"/>
</dbReference>
<accession>A0A151GDZ2</accession>